<dbReference type="RefSeq" id="WP_152572548.1">
    <property type="nucleotide sequence ID" value="NZ_VIKU02000001.1"/>
</dbReference>
<feature type="domain" description="eCIS core" evidence="2">
    <location>
        <begin position="77"/>
        <end position="153"/>
    </location>
</feature>
<dbReference type="InterPro" id="IPR025295">
    <property type="entry name" value="eCIS_core_dom"/>
</dbReference>
<feature type="compositionally biased region" description="Basic residues" evidence="1">
    <location>
        <begin position="1"/>
        <end position="14"/>
    </location>
</feature>
<keyword evidence="4" id="KW-1185">Reference proteome</keyword>
<dbReference type="Pfam" id="PF13699">
    <property type="entry name" value="eCIS_core"/>
    <property type="match status" value="1"/>
</dbReference>
<dbReference type="AlphaFoldDB" id="A0A967E910"/>
<organism evidence="3 4">
    <name type="scientific">Pelagihabitans pacificus</name>
    <dbReference type="NCBI Taxonomy" id="2696054"/>
    <lineage>
        <taxon>Bacteria</taxon>
        <taxon>Pseudomonadati</taxon>
        <taxon>Bacteroidota</taxon>
        <taxon>Flavobacteriia</taxon>
        <taxon>Flavobacteriales</taxon>
        <taxon>Flavobacteriaceae</taxon>
        <taxon>Pelagihabitans</taxon>
    </lineage>
</organism>
<protein>
    <submittedName>
        <fullName evidence="3">DUF4157 domain-containing protein</fullName>
    </submittedName>
</protein>
<gene>
    <name evidence="3" type="ORF">FK220_001700</name>
</gene>
<evidence type="ECO:0000313" key="3">
    <source>
        <dbReference type="EMBL" id="NHF58036.1"/>
    </source>
</evidence>
<feature type="region of interest" description="Disordered" evidence="1">
    <location>
        <begin position="1"/>
        <end position="27"/>
    </location>
</feature>
<proteinExistence type="predicted"/>
<reference evidence="3" key="1">
    <citation type="submission" date="2019-07" db="EMBL/GenBank/DDBJ databases">
        <authorList>
            <person name="De-Chao Zhang Q."/>
        </authorList>
    </citation>
    <scope>NUCLEOTIDE SEQUENCE</scope>
    <source>
        <strain evidence="3">TP-CH-4</strain>
    </source>
</reference>
<comment type="caution">
    <text evidence="3">The sequence shown here is derived from an EMBL/GenBank/DDBJ whole genome shotgun (WGS) entry which is preliminary data.</text>
</comment>
<evidence type="ECO:0000313" key="4">
    <source>
        <dbReference type="Proteomes" id="UP000707206"/>
    </source>
</evidence>
<dbReference type="EMBL" id="VIKU02000001">
    <property type="protein sequence ID" value="NHF58036.1"/>
    <property type="molecule type" value="Genomic_DNA"/>
</dbReference>
<evidence type="ECO:0000256" key="1">
    <source>
        <dbReference type="SAM" id="MobiDB-lite"/>
    </source>
</evidence>
<sequence>MKKKTPKRRRRVKKQQPSQKKPQNEQFFEAAVQRKCEKCGDEEKKGVQKKSDGQSNAKAKSFFGPYMNNINGKGTALSKQNRAFFEGRMNDNFGAVRLHQDQEASSAAKEIGAKAFTWQNHIVVNKQYFEEGSVESKQLLAHELKHVQQQKNGRHIIQMMPEEDAGEPTKEEGMQQAPVEDTAVMEKEAEQEEQLMMTPESLPDFQTFGTPFSKTAFANSVTFEGRTDATFNGGIGSTRNLTRTPSEDCVGCAENDCFHYTGQLQINYSVTTSVSLPDVPEGLTDCQHERVRNAIDNVIAPHEQDHVTAFNQYNGTVTLPINYTGCSAGIQEYVQGLHDADAATRRASAQAASDALDPFHVSVDLDCEDEPAAVPSPEAPE</sequence>
<reference evidence="3" key="2">
    <citation type="submission" date="2020-03" db="EMBL/GenBank/DDBJ databases">
        <title>Flavobacteriaceae bacterium strain TP-CH-4, a member of the family Flavobacteriaceae isolated from a deep-sea seamount.</title>
        <authorList>
            <person name="Zhang D.-C."/>
        </authorList>
    </citation>
    <scope>NUCLEOTIDE SEQUENCE</scope>
    <source>
        <strain evidence="3">TP-CH-4</strain>
    </source>
</reference>
<dbReference type="Proteomes" id="UP000707206">
    <property type="component" value="Unassembled WGS sequence"/>
</dbReference>
<accession>A0A967E910</accession>
<evidence type="ECO:0000259" key="2">
    <source>
        <dbReference type="Pfam" id="PF13699"/>
    </source>
</evidence>
<name>A0A967E910_9FLAO</name>